<sequence>MVALVAVERRDTAVVAAVAVVAAAVRKDDIRRYGITGSRGECGAVRGTYTPGAHDNASRRVPDTSNALPPPTLRCKNVFAGWPTRLVP</sequence>
<accession>A0A0P4R2Q0</accession>
<organism evidence="2 3">
    <name type="scientific">Streptomyces lydicamycinicus</name>
    <dbReference type="NCBI Taxonomy" id="1546107"/>
    <lineage>
        <taxon>Bacteria</taxon>
        <taxon>Bacillati</taxon>
        <taxon>Actinomycetota</taxon>
        <taxon>Actinomycetes</taxon>
        <taxon>Kitasatosporales</taxon>
        <taxon>Streptomycetaceae</taxon>
        <taxon>Streptomyces</taxon>
    </lineage>
</organism>
<dbReference type="EMBL" id="BBNO01000002">
    <property type="protein sequence ID" value="GAO07089.1"/>
    <property type="molecule type" value="Genomic_DNA"/>
</dbReference>
<reference evidence="2 3" key="2">
    <citation type="journal article" date="2015" name="Stand. Genomic Sci.">
        <title>Draft genome sequence of marine-derived Streptomyces sp. TP-A0598, a producer of anti-MRSA antibiotic lydicamycins.</title>
        <authorList>
            <person name="Komaki H."/>
            <person name="Ichikawa N."/>
            <person name="Hosoyama A."/>
            <person name="Fujita N."/>
            <person name="Igarashi Y."/>
        </authorList>
    </citation>
    <scope>NUCLEOTIDE SEQUENCE [LARGE SCALE GENOMIC DNA]</scope>
    <source>
        <strain evidence="2 3">NBRC 110027</strain>
    </source>
</reference>
<proteinExistence type="predicted"/>
<evidence type="ECO:0000256" key="1">
    <source>
        <dbReference type="SAM" id="MobiDB-lite"/>
    </source>
</evidence>
<keyword evidence="3" id="KW-1185">Reference proteome</keyword>
<name>A0A0P4R2Q0_9ACTN</name>
<dbReference type="Proteomes" id="UP000048965">
    <property type="component" value="Unassembled WGS sequence"/>
</dbReference>
<protein>
    <submittedName>
        <fullName evidence="2">Uncharacterized protein</fullName>
    </submittedName>
</protein>
<comment type="caution">
    <text evidence="2">The sequence shown here is derived from an EMBL/GenBank/DDBJ whole genome shotgun (WGS) entry which is preliminary data.</text>
</comment>
<reference evidence="3" key="1">
    <citation type="submission" date="2014-09" db="EMBL/GenBank/DDBJ databases">
        <title>Whole genome shotgun sequence of Streptomyces sp. NBRC 110027.</title>
        <authorList>
            <person name="Komaki H."/>
            <person name="Ichikawa N."/>
            <person name="Katano-Makiyama Y."/>
            <person name="Hosoyama A."/>
            <person name="Hashimoto M."/>
            <person name="Uohara A."/>
            <person name="Kitahashi Y."/>
            <person name="Ohji S."/>
            <person name="Kimura A."/>
            <person name="Yamazoe A."/>
            <person name="Igarashi Y."/>
            <person name="Fujita N."/>
        </authorList>
    </citation>
    <scope>NUCLEOTIDE SEQUENCE [LARGE SCALE GENOMIC DNA]</scope>
    <source>
        <strain evidence="3">NBRC 110027</strain>
    </source>
</reference>
<gene>
    <name evidence="2" type="ORF">TPA0598_02_03270</name>
</gene>
<dbReference type="AlphaFoldDB" id="A0A0P4R2Q0"/>
<feature type="region of interest" description="Disordered" evidence="1">
    <location>
        <begin position="45"/>
        <end position="68"/>
    </location>
</feature>
<evidence type="ECO:0000313" key="2">
    <source>
        <dbReference type="EMBL" id="GAO07089.1"/>
    </source>
</evidence>
<evidence type="ECO:0000313" key="3">
    <source>
        <dbReference type="Proteomes" id="UP000048965"/>
    </source>
</evidence>